<feature type="compositionally biased region" description="Polar residues" evidence="1">
    <location>
        <begin position="101"/>
        <end position="114"/>
    </location>
</feature>
<protein>
    <submittedName>
        <fullName evidence="2">Uncharacterized protein</fullName>
    </submittedName>
</protein>
<reference evidence="2" key="1">
    <citation type="submission" date="2021-09" db="EMBL/GenBank/DDBJ databases">
        <title>The genome of Mauremys mutica provides insights into the evolution of semi-aquatic lifestyle.</title>
        <authorList>
            <person name="Gong S."/>
            <person name="Gao Y."/>
        </authorList>
    </citation>
    <scope>NUCLEOTIDE SEQUENCE</scope>
    <source>
        <strain evidence="2">MM-2020</strain>
        <tissue evidence="2">Muscle</tissue>
    </source>
</reference>
<evidence type="ECO:0000256" key="1">
    <source>
        <dbReference type="SAM" id="MobiDB-lite"/>
    </source>
</evidence>
<dbReference type="Proteomes" id="UP000827986">
    <property type="component" value="Unassembled WGS sequence"/>
</dbReference>
<comment type="caution">
    <text evidence="2">The sequence shown here is derived from an EMBL/GenBank/DDBJ whole genome shotgun (WGS) entry which is preliminary data.</text>
</comment>
<accession>A0A9D3WQB1</accession>
<proteinExistence type="predicted"/>
<dbReference type="AlphaFoldDB" id="A0A9D3WQB1"/>
<keyword evidence="3" id="KW-1185">Reference proteome</keyword>
<feature type="region of interest" description="Disordered" evidence="1">
    <location>
        <begin position="25"/>
        <end position="114"/>
    </location>
</feature>
<name>A0A9D3WQB1_9SAUR</name>
<organism evidence="2 3">
    <name type="scientific">Mauremys mutica</name>
    <name type="common">yellowpond turtle</name>
    <dbReference type="NCBI Taxonomy" id="74926"/>
    <lineage>
        <taxon>Eukaryota</taxon>
        <taxon>Metazoa</taxon>
        <taxon>Chordata</taxon>
        <taxon>Craniata</taxon>
        <taxon>Vertebrata</taxon>
        <taxon>Euteleostomi</taxon>
        <taxon>Archelosauria</taxon>
        <taxon>Testudinata</taxon>
        <taxon>Testudines</taxon>
        <taxon>Cryptodira</taxon>
        <taxon>Durocryptodira</taxon>
        <taxon>Testudinoidea</taxon>
        <taxon>Geoemydidae</taxon>
        <taxon>Geoemydinae</taxon>
        <taxon>Mauremys</taxon>
    </lineage>
</organism>
<gene>
    <name evidence="2" type="ORF">KIL84_015211</name>
</gene>
<evidence type="ECO:0000313" key="2">
    <source>
        <dbReference type="EMBL" id="KAH1166039.1"/>
    </source>
</evidence>
<dbReference type="EMBL" id="JAHDVG010000487">
    <property type="protein sequence ID" value="KAH1166039.1"/>
    <property type="molecule type" value="Genomic_DNA"/>
</dbReference>
<evidence type="ECO:0000313" key="3">
    <source>
        <dbReference type="Proteomes" id="UP000827986"/>
    </source>
</evidence>
<sequence length="142" mass="15949">MAPSPCTELRLRTYLSKEVAYEAPSVTAKYPASSSSQPDQWVALEQHPKKKSQLLKEDNAESLEDSPETPQASSPPLRRTQEGGIPPQRSQTLYTFRMSRSHPTSTKPLGTTSGHSCTWRRQLKLLRGCHICLRCFGLRLKP</sequence>